<feature type="signal peptide" evidence="1">
    <location>
        <begin position="1"/>
        <end position="25"/>
    </location>
</feature>
<accession>A0ABS5I2S7</accession>
<dbReference type="RefSeq" id="WP_153662907.1">
    <property type="nucleotide sequence ID" value="NZ_JAAIKR010000008.1"/>
</dbReference>
<comment type="caution">
    <text evidence="2">The sequence shown here is derived from an EMBL/GenBank/DDBJ whole genome shotgun (WGS) entry which is preliminary data.</text>
</comment>
<feature type="chain" id="PRO_5046544070" description="DUF2946 domain-containing protein" evidence="1">
    <location>
        <begin position="26"/>
        <end position="137"/>
    </location>
</feature>
<keyword evidence="1" id="KW-0732">Signal</keyword>
<evidence type="ECO:0000313" key="2">
    <source>
        <dbReference type="EMBL" id="MBR9728304.1"/>
    </source>
</evidence>
<keyword evidence="3" id="KW-1185">Reference proteome</keyword>
<reference evidence="2 3" key="1">
    <citation type="submission" date="2020-02" db="EMBL/GenBank/DDBJ databases">
        <title>Shewanella WXL01 sp. nov., a marine bacterium isolated from green algae in Luhuitou Fringing Reef (Northern South China Sea).</title>
        <authorList>
            <person name="Wang X."/>
        </authorList>
    </citation>
    <scope>NUCLEOTIDE SEQUENCE [LARGE SCALE GENOMIC DNA]</scope>
    <source>
        <strain evidence="2 3">MCCC 1A01895</strain>
    </source>
</reference>
<name>A0ABS5I2S7_9GAMM</name>
<protein>
    <recommendedName>
        <fullName evidence="4">DUF2946 domain-containing protein</fullName>
    </recommendedName>
</protein>
<dbReference type="Proteomes" id="UP000811844">
    <property type="component" value="Unassembled WGS sequence"/>
</dbReference>
<evidence type="ECO:0008006" key="4">
    <source>
        <dbReference type="Google" id="ProtNLM"/>
    </source>
</evidence>
<gene>
    <name evidence="2" type="ORF">G3R48_10000</name>
</gene>
<organism evidence="2 3">
    <name type="scientific">Shewanella intestini</name>
    <dbReference type="NCBI Taxonomy" id="2017544"/>
    <lineage>
        <taxon>Bacteria</taxon>
        <taxon>Pseudomonadati</taxon>
        <taxon>Pseudomonadota</taxon>
        <taxon>Gammaproteobacteria</taxon>
        <taxon>Alteromonadales</taxon>
        <taxon>Shewanellaceae</taxon>
        <taxon>Shewanella</taxon>
    </lineage>
</organism>
<dbReference type="EMBL" id="JAAIKR010000008">
    <property type="protein sequence ID" value="MBR9728304.1"/>
    <property type="molecule type" value="Genomic_DNA"/>
</dbReference>
<evidence type="ECO:0000256" key="1">
    <source>
        <dbReference type="SAM" id="SignalP"/>
    </source>
</evidence>
<proteinExistence type="predicted"/>
<sequence length="137" mass="15183">MKKRMVYFTLLLSLLGQFILTPAMAMPKFLHSVAMGQMQMMHNMPMTTSMPHAIKGQHSTECHQHMKIAASQINCSALCANMGHINFIAHFPSVINIDIFALSSISSPQSDVIHLAGWTALTAEQSRLSRPPKHQLA</sequence>
<evidence type="ECO:0000313" key="3">
    <source>
        <dbReference type="Proteomes" id="UP000811844"/>
    </source>
</evidence>